<organism evidence="9 10">
    <name type="scientific">Lithospermum erythrorhizon</name>
    <name type="common">Purple gromwell</name>
    <name type="synonym">Lithospermum officinale var. erythrorhizon</name>
    <dbReference type="NCBI Taxonomy" id="34254"/>
    <lineage>
        <taxon>Eukaryota</taxon>
        <taxon>Viridiplantae</taxon>
        <taxon>Streptophyta</taxon>
        <taxon>Embryophyta</taxon>
        <taxon>Tracheophyta</taxon>
        <taxon>Spermatophyta</taxon>
        <taxon>Magnoliopsida</taxon>
        <taxon>eudicotyledons</taxon>
        <taxon>Gunneridae</taxon>
        <taxon>Pentapetalae</taxon>
        <taxon>asterids</taxon>
        <taxon>lamiids</taxon>
        <taxon>Boraginales</taxon>
        <taxon>Boraginaceae</taxon>
        <taxon>Boraginoideae</taxon>
        <taxon>Lithospermeae</taxon>
        <taxon>Lithospermum</taxon>
    </lineage>
</organism>
<dbReference type="InterPro" id="IPR022003">
    <property type="entry name" value="RST"/>
</dbReference>
<dbReference type="CDD" id="cd08045">
    <property type="entry name" value="HFD_TAF4"/>
    <property type="match status" value="1"/>
</dbReference>
<protein>
    <submittedName>
        <fullName evidence="9">General transcription factor</fullName>
    </submittedName>
</protein>
<dbReference type="GO" id="GO:0016251">
    <property type="term" value="F:RNA polymerase II general transcription initiation factor activity"/>
    <property type="evidence" value="ECO:0007669"/>
    <property type="project" value="TreeGrafter"/>
</dbReference>
<keyword evidence="4" id="KW-0804">Transcription</keyword>
<comment type="similarity">
    <text evidence="2">Belongs to the TAF4 family.</text>
</comment>
<feature type="region of interest" description="Disordered" evidence="7">
    <location>
        <begin position="554"/>
        <end position="582"/>
    </location>
</feature>
<evidence type="ECO:0000256" key="1">
    <source>
        <dbReference type="ARBA" id="ARBA00004123"/>
    </source>
</evidence>
<reference evidence="9 10" key="1">
    <citation type="submission" date="2024-01" db="EMBL/GenBank/DDBJ databases">
        <title>The complete chloroplast genome sequence of Lithospermum erythrorhizon: insights into the phylogenetic relationship among Boraginaceae species and the maternal lineages of purple gromwells.</title>
        <authorList>
            <person name="Okada T."/>
            <person name="Watanabe K."/>
        </authorList>
    </citation>
    <scope>NUCLEOTIDE SEQUENCE [LARGE SCALE GENOMIC DNA]</scope>
</reference>
<feature type="compositionally biased region" description="Basic and acidic residues" evidence="7">
    <location>
        <begin position="127"/>
        <end position="155"/>
    </location>
</feature>
<feature type="region of interest" description="Disordered" evidence="7">
    <location>
        <begin position="426"/>
        <end position="451"/>
    </location>
</feature>
<dbReference type="InterPro" id="IPR007900">
    <property type="entry name" value="TAF4_C"/>
</dbReference>
<dbReference type="PANTHER" id="PTHR15138">
    <property type="entry name" value="TRANSCRIPTION INITIATION FACTOR TFIID SUBUNIT 4"/>
    <property type="match status" value="1"/>
</dbReference>
<evidence type="ECO:0000313" key="10">
    <source>
        <dbReference type="Proteomes" id="UP001454036"/>
    </source>
</evidence>
<feature type="compositionally biased region" description="Basic and acidic residues" evidence="7">
    <location>
        <begin position="76"/>
        <end position="87"/>
    </location>
</feature>
<gene>
    <name evidence="9" type="ORF">LIER_37571</name>
</gene>
<dbReference type="PROSITE" id="PS51879">
    <property type="entry name" value="RST"/>
    <property type="match status" value="1"/>
</dbReference>
<feature type="domain" description="RST" evidence="8">
    <location>
        <begin position="353"/>
        <end position="424"/>
    </location>
</feature>
<evidence type="ECO:0000313" key="9">
    <source>
        <dbReference type="EMBL" id="GAA0152830.1"/>
    </source>
</evidence>
<keyword evidence="10" id="KW-1185">Reference proteome</keyword>
<dbReference type="AlphaFoldDB" id="A0AAV3PMA5"/>
<dbReference type="GO" id="GO:0006367">
    <property type="term" value="P:transcription initiation at RNA polymerase II promoter"/>
    <property type="evidence" value="ECO:0007669"/>
    <property type="project" value="TreeGrafter"/>
</dbReference>
<feature type="region of interest" description="Disordered" evidence="7">
    <location>
        <begin position="34"/>
        <end position="155"/>
    </location>
</feature>
<evidence type="ECO:0000256" key="6">
    <source>
        <dbReference type="ARBA" id="ARBA00058775"/>
    </source>
</evidence>
<proteinExistence type="inferred from homology"/>
<feature type="compositionally biased region" description="Polar residues" evidence="7">
    <location>
        <begin position="117"/>
        <end position="126"/>
    </location>
</feature>
<feature type="region of interest" description="Disordered" evidence="7">
    <location>
        <begin position="872"/>
        <end position="925"/>
    </location>
</feature>
<sequence length="978" mass="106905">MDPSIMKFLEEDEDETMHSGADVEAFTAALNRDIEAASQGSGNTSVQFQSTWEPTRDDENSNQNQQESVSAQPEQHPSEVRLKHPEFGSDNQQQVDNSSQGQAPPNQHEQPPPKDICQQTLQTTDSQCHEKTPMDIDESGVKGNKEGESEKLKKESAINQQVLTTGTSNQLQGAIGMGNQQAPAIETNSQQAISSVTKNQQVIATAVGNHQPTATTMSSQQLAGSGANSQQLARPTMHQQSPASGMINQQPMAMGINNHQSVAMGMNNQRSVSMGMNNQQSVAMAMNNKQPMAMGLNNKQPGDIGVNTQQPLAVGVKNQQTMTSGSNQPVINSGLGSQQAMSMGVANQQAINLLNRGKQVPFALLLPVIQPLLDRDRSTQLQTLYLTLKKNEITKEAFVRHMRGIVGDQMLKMAVYKLQQQAARDAAAQQHMQGPSNVQAPAESSDSTLDNNALQPYEVGRQGDSHNMQATTSSYFSASSQDREHQTYPVQGLTKQQQQHLHFSQASYPTVGSTGNNQRPFPTSNITPAASLKQAHDSQMRQLPVHHNNAVQWHQSNDHQQRSHFSASQGLSSVPTLHAEHGNSKNDAFEMQSSKMGFSASTTQMDHNLPLNSRVPSAPSPIAAVNSPKTLIKKPSVGQKKPFEALGSSPPPSSKKQKVSGGGLLDQSIEQLNDVTAVSGVNLREEEEQLFSGPKDDSRVSEASRRVVQEEEDRLILQKNPLQKKLAEIMAKGGLKSIGNDVEKCLSLCVEERMRGLMSCLIRLAKQRVDIEKNRHRTLVTTDVRKKIMAINQKVRVEWEKKQAEEVKLLRLNDPERSAALDGDKDESRARAVKLVANKEEDEKMRTTAANVAARAAVGGDDMFSKWKLMAEQAKQKQEGGTDGASGSQAGIDVPRKTSTAGKSAKDHHEAEKRGQLSSNPGSIRKVGRNQVIMAHNRVARAISVKDVIAVLEREPQMSRSTLIYRLYDKIRSESSAE</sequence>
<dbReference type="Pfam" id="PF05236">
    <property type="entry name" value="TAF4"/>
    <property type="match status" value="1"/>
</dbReference>
<feature type="compositionally biased region" description="Low complexity" evidence="7">
    <location>
        <begin position="88"/>
        <end position="102"/>
    </location>
</feature>
<feature type="compositionally biased region" description="Polar residues" evidence="7">
    <location>
        <begin position="431"/>
        <end position="451"/>
    </location>
</feature>
<dbReference type="GO" id="GO:0003677">
    <property type="term" value="F:DNA binding"/>
    <property type="evidence" value="ECO:0007669"/>
    <property type="project" value="TreeGrafter"/>
</dbReference>
<dbReference type="Pfam" id="PF12174">
    <property type="entry name" value="RST"/>
    <property type="match status" value="1"/>
</dbReference>
<evidence type="ECO:0000256" key="4">
    <source>
        <dbReference type="ARBA" id="ARBA00023163"/>
    </source>
</evidence>
<dbReference type="EMBL" id="BAABME010018162">
    <property type="protein sequence ID" value="GAA0152830.1"/>
    <property type="molecule type" value="Genomic_DNA"/>
</dbReference>
<feature type="region of interest" description="Disordered" evidence="7">
    <location>
        <begin position="602"/>
        <end position="666"/>
    </location>
</feature>
<keyword evidence="5" id="KW-0539">Nucleus</keyword>
<evidence type="ECO:0000256" key="7">
    <source>
        <dbReference type="SAM" id="MobiDB-lite"/>
    </source>
</evidence>
<dbReference type="GO" id="GO:0005669">
    <property type="term" value="C:transcription factor TFIID complex"/>
    <property type="evidence" value="ECO:0007669"/>
    <property type="project" value="InterPro"/>
</dbReference>
<feature type="compositionally biased region" description="Polar residues" evidence="7">
    <location>
        <begin position="563"/>
        <end position="575"/>
    </location>
</feature>
<name>A0AAV3PMA5_LITER</name>
<feature type="compositionally biased region" description="Polar residues" evidence="7">
    <location>
        <begin position="38"/>
        <end position="53"/>
    </location>
</feature>
<dbReference type="GO" id="GO:0046982">
    <property type="term" value="F:protein heterodimerization activity"/>
    <property type="evidence" value="ECO:0007669"/>
    <property type="project" value="InterPro"/>
</dbReference>
<dbReference type="FunFam" id="1.10.20.10:FF:000015">
    <property type="entry name" value="Transcription initiation factor TFIID subunit 4B"/>
    <property type="match status" value="1"/>
</dbReference>
<evidence type="ECO:0000256" key="2">
    <source>
        <dbReference type="ARBA" id="ARBA00006178"/>
    </source>
</evidence>
<evidence type="ECO:0000256" key="5">
    <source>
        <dbReference type="ARBA" id="ARBA00023242"/>
    </source>
</evidence>
<dbReference type="Proteomes" id="UP001454036">
    <property type="component" value="Unassembled WGS sequence"/>
</dbReference>
<comment type="function">
    <text evidence="6">TAFs are components of the transcription factor IID (TFIID) complex that is essential for mediating regulation of RNA polymerase transcription.</text>
</comment>
<evidence type="ECO:0000259" key="8">
    <source>
        <dbReference type="PROSITE" id="PS51879"/>
    </source>
</evidence>
<feature type="compositionally biased region" description="Polar residues" evidence="7">
    <location>
        <begin position="602"/>
        <end position="615"/>
    </location>
</feature>
<keyword evidence="3" id="KW-0805">Transcription regulation</keyword>
<feature type="compositionally biased region" description="Basic and acidic residues" evidence="7">
    <location>
        <begin position="904"/>
        <end position="915"/>
    </location>
</feature>
<dbReference type="PANTHER" id="PTHR15138:SF14">
    <property type="entry name" value="TRANSCRIPTION INITIATION FACTOR TFIID SUBUNIT 4"/>
    <property type="match status" value="1"/>
</dbReference>
<dbReference type="Gene3D" id="1.10.20.10">
    <property type="entry name" value="Histone, subunit A"/>
    <property type="match status" value="1"/>
</dbReference>
<comment type="caution">
    <text evidence="9">The sequence shown here is derived from an EMBL/GenBank/DDBJ whole genome shotgun (WGS) entry which is preliminary data.</text>
</comment>
<accession>A0AAV3PMA5</accession>
<comment type="subcellular location">
    <subcellularLocation>
        <location evidence="1">Nucleus</location>
    </subcellularLocation>
</comment>
<dbReference type="InterPro" id="IPR009072">
    <property type="entry name" value="Histone-fold"/>
</dbReference>
<evidence type="ECO:0000256" key="3">
    <source>
        <dbReference type="ARBA" id="ARBA00023015"/>
    </source>
</evidence>
<feature type="compositionally biased region" description="Polar residues" evidence="7">
    <location>
        <begin position="61"/>
        <end position="75"/>
    </location>
</feature>
<dbReference type="InterPro" id="IPR045144">
    <property type="entry name" value="TAF4"/>
</dbReference>